<proteinExistence type="predicted"/>
<dbReference type="EMBL" id="CAKLBY020000072">
    <property type="protein sequence ID" value="CAK7924037.1"/>
    <property type="molecule type" value="Genomic_DNA"/>
</dbReference>
<sequence length="109" mass="12291">MAIDEIWCDRSKDPEDAIVWEEAKPSTPLRWYVDDWWSSAPHTPNASTSVCVVGEGREPPRALAPPDAPSPALTNRYPPQPDDLYDPLPFLRLKESLTELSTLIVPAHW</sequence>
<feature type="region of interest" description="Disordered" evidence="1">
    <location>
        <begin position="56"/>
        <end position="80"/>
    </location>
</feature>
<name>A0AAV1TRX2_9STRA</name>
<evidence type="ECO:0000313" key="3">
    <source>
        <dbReference type="Proteomes" id="UP001162060"/>
    </source>
</evidence>
<reference evidence="2" key="1">
    <citation type="submission" date="2024-01" db="EMBL/GenBank/DDBJ databases">
        <authorList>
            <person name="Webb A."/>
        </authorList>
    </citation>
    <scope>NUCLEOTIDE SEQUENCE</scope>
    <source>
        <strain evidence="2">Pm1</strain>
    </source>
</reference>
<evidence type="ECO:0000313" key="2">
    <source>
        <dbReference type="EMBL" id="CAK7924037.1"/>
    </source>
</evidence>
<protein>
    <submittedName>
        <fullName evidence="2">Uncharacterized protein</fullName>
    </submittedName>
</protein>
<comment type="caution">
    <text evidence="2">The sequence shown here is derived from an EMBL/GenBank/DDBJ whole genome shotgun (WGS) entry which is preliminary data.</text>
</comment>
<evidence type="ECO:0000256" key="1">
    <source>
        <dbReference type="SAM" id="MobiDB-lite"/>
    </source>
</evidence>
<dbReference type="AlphaFoldDB" id="A0AAV1TRX2"/>
<dbReference type="Proteomes" id="UP001162060">
    <property type="component" value="Unassembled WGS sequence"/>
</dbReference>
<organism evidence="2 3">
    <name type="scientific">Peronospora matthiolae</name>
    <dbReference type="NCBI Taxonomy" id="2874970"/>
    <lineage>
        <taxon>Eukaryota</taxon>
        <taxon>Sar</taxon>
        <taxon>Stramenopiles</taxon>
        <taxon>Oomycota</taxon>
        <taxon>Peronosporomycetes</taxon>
        <taxon>Peronosporales</taxon>
        <taxon>Peronosporaceae</taxon>
        <taxon>Peronospora</taxon>
    </lineage>
</organism>
<accession>A0AAV1TRX2</accession>
<gene>
    <name evidence="2" type="ORF">PM001_LOCUS9187</name>
</gene>